<keyword evidence="3" id="KW-1185">Reference proteome</keyword>
<name>A0ABM1ADX5_APLCA</name>
<gene>
    <name evidence="4" type="primary">LOC106013772</name>
</gene>
<evidence type="ECO:0000313" key="3">
    <source>
        <dbReference type="Proteomes" id="UP000694888"/>
    </source>
</evidence>
<feature type="region of interest" description="Disordered" evidence="2">
    <location>
        <begin position="272"/>
        <end position="338"/>
    </location>
</feature>
<reference evidence="4" key="1">
    <citation type="submission" date="2025-08" db="UniProtKB">
        <authorList>
            <consortium name="RefSeq"/>
        </authorList>
    </citation>
    <scope>IDENTIFICATION</scope>
</reference>
<dbReference type="Proteomes" id="UP000694888">
    <property type="component" value="Unplaced"/>
</dbReference>
<feature type="region of interest" description="Disordered" evidence="2">
    <location>
        <begin position="452"/>
        <end position="478"/>
    </location>
</feature>
<feature type="region of interest" description="Disordered" evidence="2">
    <location>
        <begin position="365"/>
        <end position="398"/>
    </location>
</feature>
<feature type="compositionally biased region" description="Low complexity" evidence="2">
    <location>
        <begin position="379"/>
        <end position="392"/>
    </location>
</feature>
<dbReference type="GeneID" id="106013772"/>
<sequence length="478" mass="50324">MWDVLKEYPAARVKLEAIAVKRLEKYKKAPLEKVSMARSRSTPGLVESTGKTPLDSMIVHRHHTLPVGLIHKDGSGTGGVGGTSGGVVPVGGPREDDHSLKALINTQSEDNLISRCAGEPRRFSSDSTHHAGNMTTSMTISSMTSYCGTPPQRSPNVGEGGPAAVIGPAMVIGKNPFSSPPSPKILVRSDTSVVSSAPLVNGHPSLSHLTPHHGAPPPQPVSPAAAAAAAAHAQYAYQNLTFINPAAHHPHHPHHHQPINFLSPFCTPPPPGANYPASPSNFPASPAGFQGSSPGPGLIIPQAPSTPSSHTGMLPSPLATQATPPLVSYPSHPHSPALLRHASTHLGTASPSTTTAQLSQLLPSSYVHQPPAPAPAPAPLSSSSSLQHSPLPQRDEGQSEMLLKEITRLRERLAQLEGENSALTVKLNQQQWDVESRLTELEMHICQSDSVASTEFDGDSLRQDSKSTPPAVNRESII</sequence>
<proteinExistence type="predicted"/>
<evidence type="ECO:0000256" key="2">
    <source>
        <dbReference type="SAM" id="MobiDB-lite"/>
    </source>
</evidence>
<evidence type="ECO:0000256" key="1">
    <source>
        <dbReference type="SAM" id="Coils"/>
    </source>
</evidence>
<evidence type="ECO:0000313" key="4">
    <source>
        <dbReference type="RefSeq" id="XP_012945844.1"/>
    </source>
</evidence>
<keyword evidence="1" id="KW-0175">Coiled coil</keyword>
<feature type="region of interest" description="Disordered" evidence="2">
    <location>
        <begin position="143"/>
        <end position="162"/>
    </location>
</feature>
<feature type="coiled-coil region" evidence="1">
    <location>
        <begin position="399"/>
        <end position="426"/>
    </location>
</feature>
<feature type="region of interest" description="Disordered" evidence="2">
    <location>
        <begin position="198"/>
        <end position="225"/>
    </location>
</feature>
<feature type="compositionally biased region" description="Low complexity" evidence="2">
    <location>
        <begin position="274"/>
        <end position="287"/>
    </location>
</feature>
<accession>A0ABM1ADX5</accession>
<organism evidence="3 4">
    <name type="scientific">Aplysia californica</name>
    <name type="common">California sea hare</name>
    <dbReference type="NCBI Taxonomy" id="6500"/>
    <lineage>
        <taxon>Eukaryota</taxon>
        <taxon>Metazoa</taxon>
        <taxon>Spiralia</taxon>
        <taxon>Lophotrochozoa</taxon>
        <taxon>Mollusca</taxon>
        <taxon>Gastropoda</taxon>
        <taxon>Heterobranchia</taxon>
        <taxon>Euthyneura</taxon>
        <taxon>Tectipleura</taxon>
        <taxon>Aplysiida</taxon>
        <taxon>Aplysioidea</taxon>
        <taxon>Aplysiidae</taxon>
        <taxon>Aplysia</taxon>
    </lineage>
</organism>
<dbReference type="RefSeq" id="XP_012945844.1">
    <property type="nucleotide sequence ID" value="XM_013090390.1"/>
</dbReference>
<protein>
    <submittedName>
        <fullName evidence="4">Vegetative cell wall protein gp1</fullName>
    </submittedName>
</protein>